<reference evidence="1" key="1">
    <citation type="submission" date="2017-02" db="EMBL/GenBank/DDBJ databases">
        <title>Delving into the versatile metabolic prowess of the omnipresent phylum Bacteroidetes.</title>
        <authorList>
            <person name="Nobu M.K."/>
            <person name="Mei R."/>
            <person name="Narihiro T."/>
            <person name="Kuroda K."/>
            <person name="Liu W.-T."/>
        </authorList>
    </citation>
    <scope>NUCLEOTIDE SEQUENCE</scope>
    <source>
        <strain evidence="1">ADurb.Bin417</strain>
    </source>
</reference>
<dbReference type="Gene3D" id="3.20.20.140">
    <property type="entry name" value="Metal-dependent hydrolases"/>
    <property type="match status" value="1"/>
</dbReference>
<protein>
    <recommendedName>
        <fullName evidence="2">PHP domain protein</fullName>
    </recommendedName>
</protein>
<dbReference type="EMBL" id="MWAK01000040">
    <property type="protein sequence ID" value="OPZ93181.1"/>
    <property type="molecule type" value="Genomic_DNA"/>
</dbReference>
<accession>A0A1V5MK30</accession>
<dbReference type="SUPFAM" id="SSF89550">
    <property type="entry name" value="PHP domain-like"/>
    <property type="match status" value="1"/>
</dbReference>
<dbReference type="InterPro" id="IPR016195">
    <property type="entry name" value="Pol/histidinol_Pase-like"/>
</dbReference>
<dbReference type="AlphaFoldDB" id="A0A1V5MK30"/>
<evidence type="ECO:0008006" key="2">
    <source>
        <dbReference type="Google" id="ProtNLM"/>
    </source>
</evidence>
<evidence type="ECO:0000313" key="1">
    <source>
        <dbReference type="EMBL" id="OPZ93181.1"/>
    </source>
</evidence>
<name>A0A1V5MK30_UNCT6</name>
<comment type="caution">
    <text evidence="1">The sequence shown here is derived from an EMBL/GenBank/DDBJ whole genome shotgun (WGS) entry which is preliminary data.</text>
</comment>
<proteinExistence type="predicted"/>
<organism evidence="1">
    <name type="scientific">candidate division TA06 bacterium ADurb.Bin417</name>
    <dbReference type="NCBI Taxonomy" id="1852828"/>
    <lineage>
        <taxon>Bacteria</taxon>
        <taxon>Bacteria division TA06</taxon>
    </lineage>
</organism>
<sequence>MDPKPLKGNLHCHADESGPHKSGFPVEQVLKLFREEAYDLLGLTEHRLEAARTTYRKARQLKDGPPILIRGYELSHRRPRFHVASLYFPGRRNLKVCAHPVRTHGDKWLEEFTKLEGKLRIGAVELDNYLAFQPEWLESYRPVQARYPLVCDSDFHNDHFMMRNACTLYFAPERSPLGVWQAIQERGLLCIWPDLATWRLRFLAQNETARRWLDSAPEAAGLKMRPAVRPEAMSAGDIGGYFHQELHDLNNPPGAATLTPGFGGRLMSFTWHGQHLLSPLNSTWLDGPNGYAGSPTFESQFQAWQIESSAPDQATLSYRVRDGHWRGLVMKRQVKLDRTGLTVTGWQENPTGRAIETDLTLGLNLHKKFGVQSRAVIKTAAGEQEFNTPMRAIVKEPGPIFVPGLAEGIGLRIAIGGRRSHELHLWDNRHEMRVFVSFYFEPHTIPAGGRSEPSVLRLEPVTG</sequence>
<dbReference type="Proteomes" id="UP000485484">
    <property type="component" value="Unassembled WGS sequence"/>
</dbReference>
<gene>
    <name evidence="1" type="ORF">BWY73_00455</name>
</gene>